<protein>
    <submittedName>
        <fullName evidence="2">Uncharacterized protein</fullName>
    </submittedName>
</protein>
<feature type="transmembrane region" description="Helical" evidence="1">
    <location>
        <begin position="38"/>
        <end position="56"/>
    </location>
</feature>
<organism evidence="2 3">
    <name type="scientific">Natronosalvus hydrolyticus</name>
    <dbReference type="NCBI Taxonomy" id="2979988"/>
    <lineage>
        <taxon>Archaea</taxon>
        <taxon>Methanobacteriati</taxon>
        <taxon>Methanobacteriota</taxon>
        <taxon>Stenosarchaea group</taxon>
        <taxon>Halobacteria</taxon>
        <taxon>Halobacteriales</taxon>
        <taxon>Natrialbaceae</taxon>
        <taxon>Natronosalvus</taxon>
    </lineage>
</organism>
<evidence type="ECO:0000313" key="3">
    <source>
        <dbReference type="Proteomes" id="UP001321047"/>
    </source>
</evidence>
<sequence length="74" mass="7929">MDQDDFVRLAFIAFGLVILSFVILGFSRLVVPFRVAQTLAAPVGVIGFGLVVFLFLRATASATGIAPIEESVEE</sequence>
<dbReference type="EMBL" id="JAOPJZ010000022">
    <property type="protein sequence ID" value="MCU4753777.1"/>
    <property type="molecule type" value="Genomic_DNA"/>
</dbReference>
<gene>
    <name evidence="2" type="ORF">OB919_17610</name>
</gene>
<feature type="transmembrane region" description="Helical" evidence="1">
    <location>
        <begin position="6"/>
        <end position="26"/>
    </location>
</feature>
<keyword evidence="3" id="KW-1185">Reference proteome</keyword>
<accession>A0AAP3E8D8</accession>
<keyword evidence="1" id="KW-0472">Membrane</keyword>
<dbReference type="Proteomes" id="UP001321047">
    <property type="component" value="Unassembled WGS sequence"/>
</dbReference>
<dbReference type="RefSeq" id="WP_254809536.1">
    <property type="nucleotide sequence ID" value="NZ_JAOPJZ010000022.1"/>
</dbReference>
<reference evidence="2 3" key="1">
    <citation type="submission" date="2022-09" db="EMBL/GenBank/DDBJ databases">
        <title>Enrichment on poylsaccharides allowed isolation of novel metabolic and taxonomic groups of Haloarchaea.</title>
        <authorList>
            <person name="Sorokin D.Y."/>
            <person name="Elcheninov A.G."/>
            <person name="Khizhniak T.V."/>
            <person name="Kolganova T.V."/>
            <person name="Kublanov I.V."/>
        </authorList>
    </citation>
    <scope>NUCLEOTIDE SEQUENCE [LARGE SCALE GENOMIC DNA]</scope>
    <source>
        <strain evidence="2 3">AArc-curdl1</strain>
    </source>
</reference>
<name>A0AAP3E8D8_9EURY</name>
<dbReference type="AlphaFoldDB" id="A0AAP3E8D8"/>
<dbReference type="GeneID" id="73530073"/>
<evidence type="ECO:0000313" key="2">
    <source>
        <dbReference type="EMBL" id="MCU4753777.1"/>
    </source>
</evidence>
<proteinExistence type="predicted"/>
<comment type="caution">
    <text evidence="2">The sequence shown here is derived from an EMBL/GenBank/DDBJ whole genome shotgun (WGS) entry which is preliminary data.</text>
</comment>
<evidence type="ECO:0000256" key="1">
    <source>
        <dbReference type="SAM" id="Phobius"/>
    </source>
</evidence>
<keyword evidence="1" id="KW-0812">Transmembrane</keyword>
<keyword evidence="1" id="KW-1133">Transmembrane helix</keyword>